<keyword evidence="1 4" id="KW-0479">Metal-binding</keyword>
<evidence type="ECO:0000313" key="8">
    <source>
        <dbReference type="Proteomes" id="UP000593567"/>
    </source>
</evidence>
<comment type="caution">
    <text evidence="7">The sequence shown here is derived from an EMBL/GenBank/DDBJ whole genome shotgun (WGS) entry which is preliminary data.</text>
</comment>
<dbReference type="PANTHER" id="PTHR46156:SF1">
    <property type="entry name" value="ZINC FINGER CCCH DOMAIN-CONTAINING PROTEIN 3"/>
    <property type="match status" value="1"/>
</dbReference>
<feature type="compositionally biased region" description="Polar residues" evidence="5">
    <location>
        <begin position="275"/>
        <end position="287"/>
    </location>
</feature>
<proteinExistence type="predicted"/>
<dbReference type="SUPFAM" id="SSF90229">
    <property type="entry name" value="CCCH zinc finger"/>
    <property type="match status" value="2"/>
</dbReference>
<feature type="zinc finger region" description="C3H1-type" evidence="4">
    <location>
        <begin position="401"/>
        <end position="429"/>
    </location>
</feature>
<feature type="domain" description="C3H1-type" evidence="6">
    <location>
        <begin position="320"/>
        <end position="348"/>
    </location>
</feature>
<accession>A0A7J7JIV9</accession>
<evidence type="ECO:0000313" key="7">
    <source>
        <dbReference type="EMBL" id="KAF6025456.1"/>
    </source>
</evidence>
<evidence type="ECO:0000256" key="1">
    <source>
        <dbReference type="ARBA" id="ARBA00022723"/>
    </source>
</evidence>
<feature type="domain" description="C3H1-type" evidence="6">
    <location>
        <begin position="401"/>
        <end position="429"/>
    </location>
</feature>
<dbReference type="AlphaFoldDB" id="A0A7J7JIV9"/>
<evidence type="ECO:0000256" key="5">
    <source>
        <dbReference type="SAM" id="MobiDB-lite"/>
    </source>
</evidence>
<feature type="zinc finger region" description="C3H1-type" evidence="4">
    <location>
        <begin position="320"/>
        <end position="348"/>
    </location>
</feature>
<protein>
    <submittedName>
        <fullName evidence="7">ZC3H3</fullName>
    </submittedName>
</protein>
<dbReference type="Gene3D" id="4.10.1000.10">
    <property type="entry name" value="Zinc finger, CCCH-type"/>
    <property type="match status" value="2"/>
</dbReference>
<feature type="compositionally biased region" description="Basic and acidic residues" evidence="5">
    <location>
        <begin position="462"/>
        <end position="478"/>
    </location>
</feature>
<sequence>MWNLIFLITSYHFSKSFTKMPENDNERLMKEIAYYSAAIRNHNQIAAKRPHNSQQTLSQRFRDQTHTYHRPPTSSKYSLVRNTQSKGQSCATSNAKRQVLSHDSLTERKATTSRTVLPPADQQIQQRRVVKPSKSPISSGSKSSHSLSSKSNRFVKTPMVVTANECHYLPKLSNNKATSTESLLTKQRCNKYVWVNKNLLSQNNPKSCTIPTDAVVASTSISNQKSPLLSPKQTVTARNTEKLLQPVGKYKLVKKRLSWSNRSKPTNKARFSPHLSKSGTPTLSSARRTGDKTVVLRKLASHYLQKSATLSIRAKYKKNNTNEKQCLYYMRYGKCKRGDNCYFIHDPERVAVCTRYLRGTCTIENCSFSHEARKEKVPVCQHFLRGCCLRDNCPYLHVNVGKNAPICKSFAVFKYCHLGEKCKKLHTDICPNRDDNGGCPKGARCKLRHPKKPSKQTVQQEYKNRDKGSAVGKESSDSLEILREGTTEALPSYISLSSVTNAEYDMKNSKQPKQLKRKPNFL</sequence>
<gene>
    <name evidence="7" type="ORF">EB796_016232</name>
</gene>
<dbReference type="SMART" id="SM00356">
    <property type="entry name" value="ZnF_C3H1"/>
    <property type="match status" value="5"/>
</dbReference>
<feature type="domain" description="C3H1-type" evidence="6">
    <location>
        <begin position="374"/>
        <end position="400"/>
    </location>
</feature>
<evidence type="ECO:0000259" key="6">
    <source>
        <dbReference type="PROSITE" id="PS50103"/>
    </source>
</evidence>
<feature type="region of interest" description="Disordered" evidence="5">
    <location>
        <begin position="263"/>
        <end position="288"/>
    </location>
</feature>
<dbReference type="GO" id="GO:0008270">
    <property type="term" value="F:zinc ion binding"/>
    <property type="evidence" value="ECO:0007669"/>
    <property type="project" value="UniProtKB-KW"/>
</dbReference>
<feature type="zinc finger region" description="C3H1-type" evidence="4">
    <location>
        <begin position="352"/>
        <end position="373"/>
    </location>
</feature>
<dbReference type="PANTHER" id="PTHR46156">
    <property type="entry name" value="CCCH ZINGC FINGER"/>
    <property type="match status" value="1"/>
</dbReference>
<feature type="compositionally biased region" description="Low complexity" evidence="5">
    <location>
        <begin position="132"/>
        <end position="151"/>
    </location>
</feature>
<feature type="domain" description="C3H1-type" evidence="6">
    <location>
        <begin position="352"/>
        <end position="373"/>
    </location>
</feature>
<feature type="compositionally biased region" description="Polar residues" evidence="5">
    <location>
        <begin position="72"/>
        <end position="96"/>
    </location>
</feature>
<dbReference type="Pfam" id="PF00642">
    <property type="entry name" value="zf-CCCH"/>
    <property type="match status" value="1"/>
</dbReference>
<dbReference type="EMBL" id="VXIV02002458">
    <property type="protein sequence ID" value="KAF6025456.1"/>
    <property type="molecule type" value="Genomic_DNA"/>
</dbReference>
<name>A0A7J7JIV9_BUGNE</name>
<keyword evidence="8" id="KW-1185">Reference proteome</keyword>
<dbReference type="PROSITE" id="PS50103">
    <property type="entry name" value="ZF_C3H1"/>
    <property type="match status" value="4"/>
</dbReference>
<feature type="region of interest" description="Disordered" evidence="5">
    <location>
        <begin position="61"/>
        <end position="152"/>
    </location>
</feature>
<feature type="region of interest" description="Disordered" evidence="5">
    <location>
        <begin position="447"/>
        <end position="478"/>
    </location>
</feature>
<keyword evidence="3 4" id="KW-0862">Zinc</keyword>
<evidence type="ECO:0000256" key="3">
    <source>
        <dbReference type="ARBA" id="ARBA00022833"/>
    </source>
</evidence>
<reference evidence="7" key="1">
    <citation type="submission" date="2020-06" db="EMBL/GenBank/DDBJ databases">
        <title>Draft genome of Bugula neritina, a colonial animal packing powerful symbionts and potential medicines.</title>
        <authorList>
            <person name="Rayko M."/>
        </authorList>
    </citation>
    <scope>NUCLEOTIDE SEQUENCE [LARGE SCALE GENOMIC DNA]</scope>
    <source>
        <strain evidence="7">Kwan_BN1</strain>
    </source>
</reference>
<organism evidence="7 8">
    <name type="scientific">Bugula neritina</name>
    <name type="common">Brown bryozoan</name>
    <name type="synonym">Sertularia neritina</name>
    <dbReference type="NCBI Taxonomy" id="10212"/>
    <lineage>
        <taxon>Eukaryota</taxon>
        <taxon>Metazoa</taxon>
        <taxon>Spiralia</taxon>
        <taxon>Lophotrochozoa</taxon>
        <taxon>Bryozoa</taxon>
        <taxon>Gymnolaemata</taxon>
        <taxon>Cheilostomatida</taxon>
        <taxon>Flustrina</taxon>
        <taxon>Buguloidea</taxon>
        <taxon>Bugulidae</taxon>
        <taxon>Bugula</taxon>
    </lineage>
</organism>
<keyword evidence="2 4" id="KW-0863">Zinc-finger</keyword>
<dbReference type="OrthoDB" id="3247158at2759"/>
<evidence type="ECO:0000256" key="2">
    <source>
        <dbReference type="ARBA" id="ARBA00022771"/>
    </source>
</evidence>
<dbReference type="GO" id="GO:0005634">
    <property type="term" value="C:nucleus"/>
    <property type="evidence" value="ECO:0007669"/>
    <property type="project" value="TreeGrafter"/>
</dbReference>
<dbReference type="InterPro" id="IPR036855">
    <property type="entry name" value="Znf_CCCH_sf"/>
</dbReference>
<dbReference type="InterPro" id="IPR000571">
    <property type="entry name" value="Znf_CCCH"/>
</dbReference>
<feature type="zinc finger region" description="C3H1-type" evidence="4">
    <location>
        <begin position="374"/>
        <end position="400"/>
    </location>
</feature>
<evidence type="ECO:0000256" key="4">
    <source>
        <dbReference type="PROSITE-ProRule" id="PRU00723"/>
    </source>
</evidence>
<dbReference type="Proteomes" id="UP000593567">
    <property type="component" value="Unassembled WGS sequence"/>
</dbReference>